<reference evidence="2" key="1">
    <citation type="submission" date="2021-06" db="EMBL/GenBank/DDBJ databases">
        <authorList>
            <person name="Hodson N. C."/>
            <person name="Mongue J. A."/>
            <person name="Jaron S. K."/>
        </authorList>
    </citation>
    <scope>NUCLEOTIDE SEQUENCE</scope>
</reference>
<accession>A0A8J2LP27</accession>
<dbReference type="Proteomes" id="UP000708208">
    <property type="component" value="Unassembled WGS sequence"/>
</dbReference>
<proteinExistence type="predicted"/>
<evidence type="ECO:0000313" key="2">
    <source>
        <dbReference type="EMBL" id="CAG7835538.1"/>
    </source>
</evidence>
<feature type="signal peptide" evidence="1">
    <location>
        <begin position="1"/>
        <end position="25"/>
    </location>
</feature>
<evidence type="ECO:0000313" key="3">
    <source>
        <dbReference type="Proteomes" id="UP000708208"/>
    </source>
</evidence>
<organism evidence="2 3">
    <name type="scientific">Allacma fusca</name>
    <dbReference type="NCBI Taxonomy" id="39272"/>
    <lineage>
        <taxon>Eukaryota</taxon>
        <taxon>Metazoa</taxon>
        <taxon>Ecdysozoa</taxon>
        <taxon>Arthropoda</taxon>
        <taxon>Hexapoda</taxon>
        <taxon>Collembola</taxon>
        <taxon>Symphypleona</taxon>
        <taxon>Sminthuridae</taxon>
        <taxon>Allacma</taxon>
    </lineage>
</organism>
<evidence type="ECO:0000256" key="1">
    <source>
        <dbReference type="SAM" id="SignalP"/>
    </source>
</evidence>
<keyword evidence="3" id="KW-1185">Reference proteome</keyword>
<keyword evidence="1" id="KW-0732">Signal</keyword>
<sequence length="94" mass="10236">MNRKFALVLLVVAFAALTAVPETSANWVEPCDTHCPKSPYYCAVCCRAHGYRNNRGSCHGNNCHSRGKIIRGSASTSCPTRREVFGLIVPSPPD</sequence>
<protein>
    <submittedName>
        <fullName evidence="2">Uncharacterized protein</fullName>
    </submittedName>
</protein>
<gene>
    <name evidence="2" type="ORF">AFUS01_LOCUS44898</name>
</gene>
<name>A0A8J2LP27_9HEXA</name>
<dbReference type="AlphaFoldDB" id="A0A8J2LP27"/>
<comment type="caution">
    <text evidence="2">The sequence shown here is derived from an EMBL/GenBank/DDBJ whole genome shotgun (WGS) entry which is preliminary data.</text>
</comment>
<feature type="chain" id="PRO_5035327350" evidence="1">
    <location>
        <begin position="26"/>
        <end position="94"/>
    </location>
</feature>
<dbReference type="EMBL" id="CAJVCH010570659">
    <property type="protein sequence ID" value="CAG7835538.1"/>
    <property type="molecule type" value="Genomic_DNA"/>
</dbReference>